<dbReference type="GO" id="GO:0005634">
    <property type="term" value="C:nucleus"/>
    <property type="evidence" value="ECO:0007669"/>
    <property type="project" value="UniProtKB-SubCell"/>
</dbReference>
<sequence>MDELLEDFNTTKAKLEIEDFCTLEEDEGNEVDQYLDFMNQVKHIDDLIQKDGSGSKQVQGEVKKPVEGPSTPSPKKSLVGAKILPQSKELVSLRMEKQKDLNQGLEGSGNSVKSAKVNKRKRSEVDNSVSKKPKFNEGVPSKVPISSTVPISSQTIPTQSIVYSTTPLEVPFIFVTSSTGKRVYIEVDEDIPSEDAVPLTTKNNRRIQLNNLLEQVNQLESKYFLDKVNLSKNKQDHYSMEEQDSSNLWVDKYSPNGFIDLLSDGKTNREVLVWMKQWDPHVFKKPFVNPQDKNAKNEPPKGRPNEKVLLLHGHPGVGKTTLAHTVALNAGYLPIEMNASDDRTEKKFLPRVLDALTMQDITSLVNKNPKPKCLIIDEIDGVLGKEGKGAISGLVNLVDAKGTKKKDLLNRPIICICNDPWVPALKSLKDRSKIFQLRPPAKGDLMERLKFIIKNEKLKIDNKTLEVLIELTNSDIRACINTLQILSRHKGPISSEILTKAVFGSKDLTDNIFDIWKAIFIKDNRLTMMQSITQKHNEPQETKSGSDSGLNKLHDMISRFGTQNKIIDGCYEYYLEVAYHDPLMSKTQNTITWFEFYSMMNASGSDKWFELEKYKPLTSVSVHLNCQVAFYDQIKYPRKDKESYDKLSSNQNIIKSFVSGLTPPIRQSYSSNTELASEFLPYFVSLIHPNTIAKGLSSYNPKTFTEVQKNQLNKLSSVCIDYGIRWQSTTLSGKELMAIVPPIVVPVRFHNDNKGIGDENEKDQQMATMGVPVALAGILMHTIKTEEKNRIVQSSHTASNKKGQTAPITPIKAPPSDLPKKKSLTPEKKTPEPPNTTKDFFGRTVFMDPKKKSPPGKVHAQPKPPIIFRHQEGFTNAVKRSLYIKDFK</sequence>
<feature type="compositionally biased region" description="Polar residues" evidence="9">
    <location>
        <begin position="791"/>
        <end position="807"/>
    </location>
</feature>
<keyword evidence="3" id="KW-0547">Nucleotide-binding</keyword>
<evidence type="ECO:0000256" key="7">
    <source>
        <dbReference type="ARBA" id="ARBA00023306"/>
    </source>
</evidence>
<keyword evidence="5" id="KW-0238">DNA-binding</keyword>
<feature type="compositionally biased region" description="Basic and acidic residues" evidence="9">
    <location>
        <begin position="818"/>
        <end position="831"/>
    </location>
</feature>
<feature type="region of interest" description="Disordered" evidence="9">
    <location>
        <begin position="789"/>
        <end position="865"/>
    </location>
</feature>
<feature type="region of interest" description="Disordered" evidence="9">
    <location>
        <begin position="100"/>
        <end position="141"/>
    </location>
</feature>
<keyword evidence="2" id="KW-0235">DNA replication</keyword>
<evidence type="ECO:0000256" key="3">
    <source>
        <dbReference type="ARBA" id="ARBA00022741"/>
    </source>
</evidence>
<organism evidence="11">
    <name type="scientific">Arcella intermedia</name>
    <dbReference type="NCBI Taxonomy" id="1963864"/>
    <lineage>
        <taxon>Eukaryota</taxon>
        <taxon>Amoebozoa</taxon>
        <taxon>Tubulinea</taxon>
        <taxon>Elardia</taxon>
        <taxon>Arcellinida</taxon>
        <taxon>Sphaerothecina</taxon>
        <taxon>Arcellidae</taxon>
        <taxon>Arcella</taxon>
    </lineage>
</organism>
<comment type="similarity">
    <text evidence="8">Belongs to the activator 1 small subunits family. CTF18 subfamily.</text>
</comment>
<evidence type="ECO:0000256" key="1">
    <source>
        <dbReference type="ARBA" id="ARBA00004123"/>
    </source>
</evidence>
<evidence type="ECO:0000256" key="8">
    <source>
        <dbReference type="ARBA" id="ARBA00043975"/>
    </source>
</evidence>
<dbReference type="GO" id="GO:0016887">
    <property type="term" value="F:ATP hydrolysis activity"/>
    <property type="evidence" value="ECO:0007669"/>
    <property type="project" value="InterPro"/>
</dbReference>
<feature type="region of interest" description="Disordered" evidence="9">
    <location>
        <begin position="49"/>
        <end position="78"/>
    </location>
</feature>
<evidence type="ECO:0000256" key="5">
    <source>
        <dbReference type="ARBA" id="ARBA00023125"/>
    </source>
</evidence>
<accession>A0A6B2KXR2</accession>
<dbReference type="CDD" id="cd00009">
    <property type="entry name" value="AAA"/>
    <property type="match status" value="1"/>
</dbReference>
<dbReference type="InterPro" id="IPR053016">
    <property type="entry name" value="CTF18-RFC_complex"/>
</dbReference>
<dbReference type="GO" id="GO:0006260">
    <property type="term" value="P:DNA replication"/>
    <property type="evidence" value="ECO:0007669"/>
    <property type="project" value="UniProtKB-KW"/>
</dbReference>
<proteinExistence type="inferred from homology"/>
<reference evidence="11" key="1">
    <citation type="journal article" date="2020" name="J. Eukaryot. Microbiol.">
        <title>De novo Sequencing, Assembly and Annotation of the Transcriptome for the Free-Living Testate Amoeba Arcella intermedia.</title>
        <authorList>
            <person name="Ribeiro G.M."/>
            <person name="Porfirio-Sousa A.L."/>
            <person name="Maurer-Alcala X.X."/>
            <person name="Katz L.A."/>
            <person name="Lahr D.J.G."/>
        </authorList>
    </citation>
    <scope>NUCLEOTIDE SEQUENCE</scope>
</reference>
<dbReference type="InterPro" id="IPR047854">
    <property type="entry name" value="RFC_lid"/>
</dbReference>
<evidence type="ECO:0000256" key="6">
    <source>
        <dbReference type="ARBA" id="ARBA00023242"/>
    </source>
</evidence>
<dbReference type="CDD" id="cd18140">
    <property type="entry name" value="HLD_clamp_RFC"/>
    <property type="match status" value="1"/>
</dbReference>
<dbReference type="InterPro" id="IPR027417">
    <property type="entry name" value="P-loop_NTPase"/>
</dbReference>
<dbReference type="GO" id="GO:0005524">
    <property type="term" value="F:ATP binding"/>
    <property type="evidence" value="ECO:0007669"/>
    <property type="project" value="UniProtKB-KW"/>
</dbReference>
<dbReference type="GO" id="GO:0003677">
    <property type="term" value="F:DNA binding"/>
    <property type="evidence" value="ECO:0007669"/>
    <property type="project" value="UniProtKB-KW"/>
</dbReference>
<evidence type="ECO:0000256" key="9">
    <source>
        <dbReference type="SAM" id="MobiDB-lite"/>
    </source>
</evidence>
<dbReference type="Pfam" id="PF25361">
    <property type="entry name" value="AAA_lid_RFC1"/>
    <property type="match status" value="1"/>
</dbReference>
<keyword evidence="7" id="KW-0131">Cell cycle</keyword>
<keyword evidence="4" id="KW-0067">ATP-binding</keyword>
<dbReference type="PANTHER" id="PTHR46765:SF1">
    <property type="entry name" value="P-LOOP CONTAINING NUCLEOSIDE TRIPHOSPHATE HYDROLASES SUPERFAMILY PROTEIN"/>
    <property type="match status" value="1"/>
</dbReference>
<protein>
    <recommendedName>
        <fullName evidence="10">AAA+ ATPase domain-containing protein</fullName>
    </recommendedName>
</protein>
<dbReference type="SMART" id="SM00382">
    <property type="entry name" value="AAA"/>
    <property type="match status" value="1"/>
</dbReference>
<dbReference type="Gene3D" id="1.10.8.60">
    <property type="match status" value="1"/>
</dbReference>
<dbReference type="InterPro" id="IPR003959">
    <property type="entry name" value="ATPase_AAA_core"/>
</dbReference>
<dbReference type="Pfam" id="PF00004">
    <property type="entry name" value="AAA"/>
    <property type="match status" value="1"/>
</dbReference>
<dbReference type="AlphaFoldDB" id="A0A6B2KXR2"/>
<comment type="subcellular location">
    <subcellularLocation>
        <location evidence="1">Nucleus</location>
    </subcellularLocation>
</comment>
<keyword evidence="6" id="KW-0539">Nucleus</keyword>
<dbReference type="PANTHER" id="PTHR46765">
    <property type="entry name" value="P-LOOP CONTAINING NUCLEOSIDE TRIPHOSPHATE HYDROLASES SUPERFAMILY PROTEIN"/>
    <property type="match status" value="1"/>
</dbReference>
<feature type="domain" description="AAA+ ATPase" evidence="10">
    <location>
        <begin position="305"/>
        <end position="440"/>
    </location>
</feature>
<dbReference type="EMBL" id="GIBP01000462">
    <property type="protein sequence ID" value="NDV29431.1"/>
    <property type="molecule type" value="Transcribed_RNA"/>
</dbReference>
<dbReference type="Gene3D" id="3.40.50.300">
    <property type="entry name" value="P-loop containing nucleotide triphosphate hydrolases"/>
    <property type="match status" value="1"/>
</dbReference>
<dbReference type="InterPro" id="IPR003593">
    <property type="entry name" value="AAA+_ATPase"/>
</dbReference>
<evidence type="ECO:0000313" key="11">
    <source>
        <dbReference type="EMBL" id="NDV29431.1"/>
    </source>
</evidence>
<name>A0A6B2KXR2_9EUKA</name>
<evidence type="ECO:0000259" key="10">
    <source>
        <dbReference type="SMART" id="SM00382"/>
    </source>
</evidence>
<evidence type="ECO:0000256" key="2">
    <source>
        <dbReference type="ARBA" id="ARBA00022705"/>
    </source>
</evidence>
<dbReference type="SUPFAM" id="SSF52540">
    <property type="entry name" value="P-loop containing nucleoside triphosphate hydrolases"/>
    <property type="match status" value="1"/>
</dbReference>
<evidence type="ECO:0000256" key="4">
    <source>
        <dbReference type="ARBA" id="ARBA00022840"/>
    </source>
</evidence>